<dbReference type="EMBL" id="JAQIZZ010000001">
    <property type="protein sequence ID" value="KAJ5556304.1"/>
    <property type="molecule type" value="Genomic_DNA"/>
</dbReference>
<sequence>MLAPNFHVNAPVPPDPVEKAPTYSPDEVPSCGGHGTLEILEVTRYLENNGIECCIVGVSALMFYGAGRVRDEWELCVPDDKVSEAVSLLSADSMAHKIHAVPPIAIPQPSSLSHTYHRFKGRGIHFYFIVVPAYHAHITPGPFRIRRSLNGVPYPTLPVLMQSFLDMNDDVSLCDCIDGSNVSEEWGIQNLDLEGSNDLEWTRRMNIGAAEAARGKGWMFVHYFPTSTISRREHWESRVRGKKGRLGWTTPDTIFETRFRLKGSPDPWTQKLISS</sequence>
<evidence type="ECO:0000313" key="1">
    <source>
        <dbReference type="EMBL" id="KAJ5556304.1"/>
    </source>
</evidence>
<accession>A0AAD6D5T0</accession>
<gene>
    <name evidence="1" type="ORF">N7494_000219</name>
</gene>
<dbReference type="AlphaFoldDB" id="A0AAD6D5T0"/>
<comment type="caution">
    <text evidence="1">The sequence shown here is derived from an EMBL/GenBank/DDBJ whole genome shotgun (WGS) entry which is preliminary data.</text>
</comment>
<proteinExistence type="predicted"/>
<evidence type="ECO:0000313" key="2">
    <source>
        <dbReference type="Proteomes" id="UP001220324"/>
    </source>
</evidence>
<dbReference type="Proteomes" id="UP001220324">
    <property type="component" value="Unassembled WGS sequence"/>
</dbReference>
<name>A0AAD6D5T0_9EURO</name>
<reference evidence="1 2" key="1">
    <citation type="journal article" date="2023" name="IMA Fungus">
        <title>Comparative genomic study of the Penicillium genus elucidates a diverse pangenome and 15 lateral gene transfer events.</title>
        <authorList>
            <person name="Petersen C."/>
            <person name="Sorensen T."/>
            <person name="Nielsen M.R."/>
            <person name="Sondergaard T.E."/>
            <person name="Sorensen J.L."/>
            <person name="Fitzpatrick D.A."/>
            <person name="Frisvad J.C."/>
            <person name="Nielsen K.L."/>
        </authorList>
    </citation>
    <scope>NUCLEOTIDE SEQUENCE [LARGE SCALE GENOMIC DNA]</scope>
    <source>
        <strain evidence="1 2">IBT 35679</strain>
    </source>
</reference>
<organism evidence="1 2">
    <name type="scientific">Penicillium frequentans</name>
    <dbReference type="NCBI Taxonomy" id="3151616"/>
    <lineage>
        <taxon>Eukaryota</taxon>
        <taxon>Fungi</taxon>
        <taxon>Dikarya</taxon>
        <taxon>Ascomycota</taxon>
        <taxon>Pezizomycotina</taxon>
        <taxon>Eurotiomycetes</taxon>
        <taxon>Eurotiomycetidae</taxon>
        <taxon>Eurotiales</taxon>
        <taxon>Aspergillaceae</taxon>
        <taxon>Penicillium</taxon>
    </lineage>
</organism>
<protein>
    <submittedName>
        <fullName evidence="1">Uncharacterized protein</fullName>
    </submittedName>
</protein>
<keyword evidence="2" id="KW-1185">Reference proteome</keyword>